<accession>A0A433CYH6</accession>
<keyword evidence="2" id="KW-1185">Reference proteome</keyword>
<name>A0A433CYH6_9FUNG</name>
<gene>
    <name evidence="1" type="ORF">BC936DRAFT_136911</name>
</gene>
<protein>
    <submittedName>
        <fullName evidence="1">Uncharacterized protein</fullName>
    </submittedName>
</protein>
<evidence type="ECO:0000313" key="2">
    <source>
        <dbReference type="Proteomes" id="UP000268093"/>
    </source>
</evidence>
<proteinExistence type="predicted"/>
<comment type="caution">
    <text evidence="1">The sequence shown here is derived from an EMBL/GenBank/DDBJ whole genome shotgun (WGS) entry which is preliminary data.</text>
</comment>
<dbReference type="Proteomes" id="UP000268093">
    <property type="component" value="Unassembled WGS sequence"/>
</dbReference>
<organism evidence="1 2">
    <name type="scientific">Jimgerdemannia flammicorona</name>
    <dbReference type="NCBI Taxonomy" id="994334"/>
    <lineage>
        <taxon>Eukaryota</taxon>
        <taxon>Fungi</taxon>
        <taxon>Fungi incertae sedis</taxon>
        <taxon>Mucoromycota</taxon>
        <taxon>Mucoromycotina</taxon>
        <taxon>Endogonomycetes</taxon>
        <taxon>Endogonales</taxon>
        <taxon>Endogonaceae</taxon>
        <taxon>Jimgerdemannia</taxon>
    </lineage>
</organism>
<dbReference type="AlphaFoldDB" id="A0A433CYH6"/>
<dbReference type="EMBL" id="RBNI01010574">
    <property type="protein sequence ID" value="RUP43642.1"/>
    <property type="molecule type" value="Genomic_DNA"/>
</dbReference>
<evidence type="ECO:0000313" key="1">
    <source>
        <dbReference type="EMBL" id="RUP43642.1"/>
    </source>
</evidence>
<reference evidence="1 2" key="1">
    <citation type="journal article" date="2018" name="New Phytol.">
        <title>Phylogenomics of Endogonaceae and evolution of mycorrhizas within Mucoromycota.</title>
        <authorList>
            <person name="Chang Y."/>
            <person name="Desiro A."/>
            <person name="Na H."/>
            <person name="Sandor L."/>
            <person name="Lipzen A."/>
            <person name="Clum A."/>
            <person name="Barry K."/>
            <person name="Grigoriev I.V."/>
            <person name="Martin F.M."/>
            <person name="Stajich J.E."/>
            <person name="Smith M.E."/>
            <person name="Bonito G."/>
            <person name="Spatafora J.W."/>
        </authorList>
    </citation>
    <scope>NUCLEOTIDE SEQUENCE [LARGE SCALE GENOMIC DNA]</scope>
    <source>
        <strain evidence="1 2">GMNB39</strain>
    </source>
</reference>
<sequence length="79" mass="8706">MPTVPMSPSTEIHSWSEVKRLASVRKTKISHRGPVGRSVSQSVSECKGECVGARHLVVDRRLGVAFRCFCSRANHSDGR</sequence>